<evidence type="ECO:0000313" key="3">
    <source>
        <dbReference type="Proteomes" id="UP000004848"/>
    </source>
</evidence>
<proteinExistence type="predicted"/>
<protein>
    <recommendedName>
        <fullName evidence="4">Lipoprotein</fullName>
    </recommendedName>
</protein>
<reference evidence="2 3" key="1">
    <citation type="submission" date="2006-05" db="EMBL/GenBank/DDBJ databases">
        <authorList>
            <person name="King G."/>
            <person name="Ferriera S."/>
            <person name="Johnson J."/>
            <person name="Kravitz S."/>
            <person name="Beeson K."/>
            <person name="Sutton G."/>
            <person name="Rogers Y.-H."/>
            <person name="Friedman R."/>
            <person name="Frazier M."/>
            <person name="Venter J.C."/>
        </authorList>
    </citation>
    <scope>NUCLEOTIDE SEQUENCE [LARGE SCALE GENOMIC DNA]</scope>
    <source>
        <strain evidence="3">ATCC 25650 / DSM 13394 / JCM 20685 / NBRC 16684 / NCIMB 2208 / IAM 12614 / B1</strain>
    </source>
</reference>
<evidence type="ECO:0000313" key="2">
    <source>
        <dbReference type="EMBL" id="EAV41055.1"/>
    </source>
</evidence>
<feature type="chain" id="PRO_5002627978" description="Lipoprotein" evidence="1">
    <location>
        <begin position="23"/>
        <end position="147"/>
    </location>
</feature>
<name>A0P1X9_ROSAI</name>
<comment type="caution">
    <text evidence="2">The sequence shown here is derived from an EMBL/GenBank/DDBJ whole genome shotgun (WGS) entry which is preliminary data.</text>
</comment>
<accession>A0P1X9</accession>
<sequence length="147" mass="15787">MRKFLIASCAAAFLAACQTTDGGTTAFSQANKPTVVTSKNLASAKAASKAIFTRPTLGFKVARETDSKVLFNKTLPANVNDNNPLKDRTKGAPVSFLELTFQAEGGTTRVTGDNWLVLNPKEANKDVFNLLATPDGARLQNKLNELR</sequence>
<dbReference type="EMBL" id="AAUW01000024">
    <property type="protein sequence ID" value="EAV41055.1"/>
    <property type="molecule type" value="Genomic_DNA"/>
</dbReference>
<dbReference type="GeneID" id="68849436"/>
<evidence type="ECO:0000256" key="1">
    <source>
        <dbReference type="SAM" id="SignalP"/>
    </source>
</evidence>
<evidence type="ECO:0008006" key="4">
    <source>
        <dbReference type="Google" id="ProtNLM"/>
    </source>
</evidence>
<dbReference type="AlphaFoldDB" id="A0P1X9"/>
<feature type="signal peptide" evidence="1">
    <location>
        <begin position="1"/>
        <end position="22"/>
    </location>
</feature>
<dbReference type="Proteomes" id="UP000004848">
    <property type="component" value="Unassembled WGS sequence"/>
</dbReference>
<keyword evidence="1" id="KW-0732">Signal</keyword>
<dbReference type="PROSITE" id="PS51257">
    <property type="entry name" value="PROKAR_LIPOPROTEIN"/>
    <property type="match status" value="1"/>
</dbReference>
<gene>
    <name evidence="2" type="ORF">SIAM614_30036</name>
</gene>
<organism evidence="2 3">
    <name type="scientific">Roseibium aggregatum (strain ATCC 25650 / DSM 13394 / JCM 20685 / NBRC 16684 / NCIMB 2208 / IAM 12614 / B1)</name>
    <name type="common">Stappia aggregata</name>
    <dbReference type="NCBI Taxonomy" id="384765"/>
    <lineage>
        <taxon>Bacteria</taxon>
        <taxon>Pseudomonadati</taxon>
        <taxon>Pseudomonadota</taxon>
        <taxon>Alphaproteobacteria</taxon>
        <taxon>Hyphomicrobiales</taxon>
        <taxon>Stappiaceae</taxon>
        <taxon>Roseibium</taxon>
    </lineage>
</organism>
<dbReference type="RefSeq" id="WP_006939237.1">
    <property type="nucleotide sequence ID" value="NZ_AAUW01000024.1"/>
</dbReference>
<dbReference type="OrthoDB" id="7677862at2"/>